<reference evidence="1" key="1">
    <citation type="journal article" date="2022" name="Int. J. Mol. Sci.">
        <title>Draft Genome of Tanacetum Coccineum: Genomic Comparison of Closely Related Tanacetum-Family Plants.</title>
        <authorList>
            <person name="Yamashiro T."/>
            <person name="Shiraishi A."/>
            <person name="Nakayama K."/>
            <person name="Satake H."/>
        </authorList>
    </citation>
    <scope>NUCLEOTIDE SEQUENCE</scope>
</reference>
<name>A0ABQ5A5S0_9ASTR</name>
<evidence type="ECO:0000313" key="2">
    <source>
        <dbReference type="Proteomes" id="UP001151760"/>
    </source>
</evidence>
<organism evidence="1 2">
    <name type="scientific">Tanacetum coccineum</name>
    <dbReference type="NCBI Taxonomy" id="301880"/>
    <lineage>
        <taxon>Eukaryota</taxon>
        <taxon>Viridiplantae</taxon>
        <taxon>Streptophyta</taxon>
        <taxon>Embryophyta</taxon>
        <taxon>Tracheophyta</taxon>
        <taxon>Spermatophyta</taxon>
        <taxon>Magnoliopsida</taxon>
        <taxon>eudicotyledons</taxon>
        <taxon>Gunneridae</taxon>
        <taxon>Pentapetalae</taxon>
        <taxon>asterids</taxon>
        <taxon>campanulids</taxon>
        <taxon>Asterales</taxon>
        <taxon>Asteraceae</taxon>
        <taxon>Asteroideae</taxon>
        <taxon>Anthemideae</taxon>
        <taxon>Anthemidinae</taxon>
        <taxon>Tanacetum</taxon>
    </lineage>
</organism>
<dbReference type="Proteomes" id="UP001151760">
    <property type="component" value="Unassembled WGS sequence"/>
</dbReference>
<protein>
    <submittedName>
        <fullName evidence="1">Uncharacterized protein</fullName>
    </submittedName>
</protein>
<keyword evidence="2" id="KW-1185">Reference proteome</keyword>
<dbReference type="InterPro" id="IPR052957">
    <property type="entry name" value="Auxin_embryo_med"/>
</dbReference>
<reference evidence="1" key="2">
    <citation type="submission" date="2022-01" db="EMBL/GenBank/DDBJ databases">
        <authorList>
            <person name="Yamashiro T."/>
            <person name="Shiraishi A."/>
            <person name="Satake H."/>
            <person name="Nakayama K."/>
        </authorList>
    </citation>
    <scope>NUCLEOTIDE SEQUENCE</scope>
</reference>
<proteinExistence type="predicted"/>
<gene>
    <name evidence="1" type="ORF">Tco_0804638</name>
</gene>
<dbReference type="EMBL" id="BQNB010011982">
    <property type="protein sequence ID" value="GJS97670.1"/>
    <property type="molecule type" value="Genomic_DNA"/>
</dbReference>
<dbReference type="PANTHER" id="PTHR32387:SF0">
    <property type="entry name" value="PROTEIN NO VEIN"/>
    <property type="match status" value="1"/>
</dbReference>
<sequence>MASMNTRLNIEKLDGNIVQKHGGSKQVGFKQLGPGVETGVHGVHDEKRVWFEVELQGAQGDREAEVFQVNNVKLANYTGLKSTVTLDDTLKKVVPGLFLSPSEVYWHDSTGLMKQTKSTVAHSPFSKMLCNIYPGLHDFFVDEFGVDDNPPLSCYLEFLRQLSTRSSPSPEAKTVFQVFQKWSDGLDSGVFQVFQKHGGKGNDDPSNCARQVGFFTSILWSRWELAHFLRNLLDDSLIVMRKEAVGNGIVNVYTKKVPNLFVSAEQSFFSLPCFKENPAKGVSVFMSFVPLGGEVLRNSKCLLLCCLKAEVVSSLYKLRFIPLVDGTYASIQDDSIWLHTDPDPIIALKLLENLYKFLPAATSKLKKFLLELGVTGFCGNNEGGNVEMCVEDMSHTILRNMMLDDCVSPGSTVTGYDSQELWHLLSHVSSKREREKCESLKASSMDDQLHFPYELFHNCEAVHAVLGDNAPYCIPKEQDGIFCLGYKVRDNKFLGVHVFDVKERQSIDSKGFLKFFDYPGSRQGVEDLREHGGLKLGFKQLGPGVETGIHEVHDEKRVSFEVELQGAHGDRESEVFQV</sequence>
<comment type="caution">
    <text evidence="1">The sequence shown here is derived from an EMBL/GenBank/DDBJ whole genome shotgun (WGS) entry which is preliminary data.</text>
</comment>
<evidence type="ECO:0000313" key="1">
    <source>
        <dbReference type="EMBL" id="GJS97670.1"/>
    </source>
</evidence>
<accession>A0ABQ5A5S0</accession>
<dbReference type="PANTHER" id="PTHR32387">
    <property type="entry name" value="WU:FJ29H11"/>
    <property type="match status" value="1"/>
</dbReference>